<dbReference type="PANTHER" id="PTHR38440:SF1">
    <property type="entry name" value="UPF0398 PROTEIN SPR0331"/>
    <property type="match status" value="1"/>
</dbReference>
<dbReference type="Proteomes" id="UP001596233">
    <property type="component" value="Unassembled WGS sequence"/>
</dbReference>
<dbReference type="RefSeq" id="WP_379238541.1">
    <property type="nucleotide sequence ID" value="NZ_JBHSTE010000013.1"/>
</dbReference>
<name>A0ABW1V8W4_9BACL</name>
<gene>
    <name evidence="1" type="ORF">ACFP56_21550</name>
</gene>
<dbReference type="PANTHER" id="PTHR38440">
    <property type="entry name" value="UPF0398 PROTEIN YPSA"/>
    <property type="match status" value="1"/>
</dbReference>
<dbReference type="EMBL" id="JBHSTE010000013">
    <property type="protein sequence ID" value="MFC6335219.1"/>
    <property type="molecule type" value="Genomic_DNA"/>
</dbReference>
<proteinExistence type="predicted"/>
<dbReference type="SUPFAM" id="SSF102405">
    <property type="entry name" value="MCP/YpsA-like"/>
    <property type="match status" value="1"/>
</dbReference>
<evidence type="ECO:0000313" key="2">
    <source>
        <dbReference type="Proteomes" id="UP001596233"/>
    </source>
</evidence>
<organism evidence="1 2">
    <name type="scientific">Paenibacillus septentrionalis</name>
    <dbReference type="NCBI Taxonomy" id="429342"/>
    <lineage>
        <taxon>Bacteria</taxon>
        <taxon>Bacillati</taxon>
        <taxon>Bacillota</taxon>
        <taxon>Bacilli</taxon>
        <taxon>Bacillales</taxon>
        <taxon>Paenibacillaceae</taxon>
        <taxon>Paenibacillus</taxon>
    </lineage>
</organism>
<dbReference type="PIRSF" id="PIRSF021290">
    <property type="entry name" value="DUF1273"/>
    <property type="match status" value="1"/>
</dbReference>
<accession>A0ABW1V8W4</accession>
<dbReference type="NCBIfam" id="NF010181">
    <property type="entry name" value="PRK13660.1"/>
    <property type="match status" value="1"/>
</dbReference>
<comment type="caution">
    <text evidence="1">The sequence shown here is derived from an EMBL/GenBank/DDBJ whole genome shotgun (WGS) entry which is preliminary data.</text>
</comment>
<dbReference type="InterPro" id="IPR010697">
    <property type="entry name" value="YspA"/>
</dbReference>
<sequence>MKNLLVTGYAAHELGIFDQKHQALKYIRKACLKKLIPLIEDGVEWIITPGQYGFDLWTVELAIKLREKQYPHLKVSVIHAFANQDANWNEQKQQYWNKIKSKLDHFDVVSKQDYAGPWQFQARDQILLNKTDGLLLFYDEEAADSKSKYMKEKALKKSSTDDYAIITIFADDIQSAIEEDMLNDIEP</sequence>
<keyword evidence="2" id="KW-1185">Reference proteome</keyword>
<dbReference type="Pfam" id="PF06908">
    <property type="entry name" value="YpsA"/>
    <property type="match status" value="1"/>
</dbReference>
<protein>
    <submittedName>
        <fullName evidence="1">SLOG family protein</fullName>
    </submittedName>
</protein>
<evidence type="ECO:0000313" key="1">
    <source>
        <dbReference type="EMBL" id="MFC6335219.1"/>
    </source>
</evidence>
<dbReference type="Gene3D" id="3.40.50.450">
    <property type="match status" value="1"/>
</dbReference>
<reference evidence="2" key="1">
    <citation type="journal article" date="2019" name="Int. J. Syst. Evol. Microbiol.">
        <title>The Global Catalogue of Microorganisms (GCM) 10K type strain sequencing project: providing services to taxonomists for standard genome sequencing and annotation.</title>
        <authorList>
            <consortium name="The Broad Institute Genomics Platform"/>
            <consortium name="The Broad Institute Genome Sequencing Center for Infectious Disease"/>
            <person name="Wu L."/>
            <person name="Ma J."/>
        </authorList>
    </citation>
    <scope>NUCLEOTIDE SEQUENCE [LARGE SCALE GENOMIC DNA]</scope>
    <source>
        <strain evidence="2">PCU 280</strain>
    </source>
</reference>